<accession>A0A2H1VIL9</accession>
<organism evidence="1">
    <name type="scientific">Spodoptera frugiperda</name>
    <name type="common">Fall armyworm</name>
    <dbReference type="NCBI Taxonomy" id="7108"/>
    <lineage>
        <taxon>Eukaryota</taxon>
        <taxon>Metazoa</taxon>
        <taxon>Ecdysozoa</taxon>
        <taxon>Arthropoda</taxon>
        <taxon>Hexapoda</taxon>
        <taxon>Insecta</taxon>
        <taxon>Pterygota</taxon>
        <taxon>Neoptera</taxon>
        <taxon>Endopterygota</taxon>
        <taxon>Lepidoptera</taxon>
        <taxon>Glossata</taxon>
        <taxon>Ditrysia</taxon>
        <taxon>Noctuoidea</taxon>
        <taxon>Noctuidae</taxon>
        <taxon>Amphipyrinae</taxon>
        <taxon>Spodoptera</taxon>
    </lineage>
</organism>
<protein>
    <submittedName>
        <fullName evidence="1">SFRICE_030773</fullName>
    </submittedName>
</protein>
<dbReference type="EMBL" id="ODYU01002777">
    <property type="protein sequence ID" value="SOQ40690.1"/>
    <property type="molecule type" value="Genomic_DNA"/>
</dbReference>
<name>A0A2H1VIL9_SPOFR</name>
<proteinExistence type="predicted"/>
<gene>
    <name evidence="1" type="ORF">SFRICE_030773</name>
</gene>
<sequence length="206" mass="23479">MVVKNRGLASLERDETHSKRCFTSVFSKAMGEARRSVRLLLTKNHPVPTPAFRAGALRSQVRLPDNWSWVRFPGRAKCYWAFFDFSKISLLELCLVYGNSLTLYYMGLVIQIMESGCTLYSSITCRLVNEQTDHLMVSNRHRPWTSETPRYKCVTGLLGVRNLRVIGESEIGKGVDGANSSIAFRRIYILTARLARWLGNWLPCNV</sequence>
<evidence type="ECO:0000313" key="1">
    <source>
        <dbReference type="EMBL" id="SOQ40690.1"/>
    </source>
</evidence>
<reference evidence="1" key="1">
    <citation type="submission" date="2016-07" db="EMBL/GenBank/DDBJ databases">
        <authorList>
            <person name="Bretaudeau A."/>
        </authorList>
    </citation>
    <scope>NUCLEOTIDE SEQUENCE</scope>
    <source>
        <strain evidence="1">Rice</strain>
        <tissue evidence="1">Whole body</tissue>
    </source>
</reference>
<dbReference type="AlphaFoldDB" id="A0A2H1VIL9"/>